<dbReference type="EMBL" id="QNRK01000028">
    <property type="protein sequence ID" value="RBP07304.1"/>
    <property type="molecule type" value="Genomic_DNA"/>
</dbReference>
<evidence type="ECO:0000313" key="4">
    <source>
        <dbReference type="Proteomes" id="UP000253529"/>
    </source>
</evidence>
<reference evidence="3 4" key="1">
    <citation type="submission" date="2018-06" db="EMBL/GenBank/DDBJ databases">
        <title>Genomic Encyclopedia of Type Strains, Phase IV (KMG-IV): sequencing the most valuable type-strain genomes for metagenomic binning, comparative biology and taxonomic classification.</title>
        <authorList>
            <person name="Goeker M."/>
        </authorList>
    </citation>
    <scope>NUCLEOTIDE SEQUENCE [LARGE SCALE GENOMIC DNA]</scope>
    <source>
        <strain evidence="3 4">DSM 24875</strain>
    </source>
</reference>
<proteinExistence type="predicted"/>
<feature type="region of interest" description="Disordered" evidence="1">
    <location>
        <begin position="62"/>
        <end position="84"/>
    </location>
</feature>
<dbReference type="RefSeq" id="WP_113891390.1">
    <property type="nucleotide sequence ID" value="NZ_QNRK01000028.1"/>
</dbReference>
<dbReference type="Gene3D" id="3.10.290.30">
    <property type="entry name" value="MM3350-like"/>
    <property type="match status" value="1"/>
</dbReference>
<evidence type="ECO:0000313" key="3">
    <source>
        <dbReference type="EMBL" id="RBP07304.1"/>
    </source>
</evidence>
<dbReference type="InterPro" id="IPR012912">
    <property type="entry name" value="Plasmid_pRiA4b_Orf3-like"/>
</dbReference>
<keyword evidence="4" id="KW-1185">Reference proteome</keyword>
<comment type="caution">
    <text evidence="3">The sequence shown here is derived from an EMBL/GenBank/DDBJ whole genome shotgun (WGS) entry which is preliminary data.</text>
</comment>
<dbReference type="Pfam" id="PF07929">
    <property type="entry name" value="PRiA4_ORF3"/>
    <property type="match status" value="1"/>
</dbReference>
<gene>
    <name evidence="3" type="ORF">DFR50_12829</name>
</gene>
<sequence>MRGVVVPADIRPDRLRLAIQAAMGWTKMPLYEFRIGGAGWGEPDPDGIHDGPNDAKMAHLAAAPARPTPAARRSVASMASATPG</sequence>
<dbReference type="OrthoDB" id="9816539at2"/>
<dbReference type="AlphaFoldDB" id="A0A366EY77"/>
<accession>A0A366EY77</accession>
<dbReference type="InterPro" id="IPR024047">
    <property type="entry name" value="MM3350-like_sf"/>
</dbReference>
<dbReference type="Proteomes" id="UP000253529">
    <property type="component" value="Unassembled WGS sequence"/>
</dbReference>
<dbReference type="SUPFAM" id="SSF159941">
    <property type="entry name" value="MM3350-like"/>
    <property type="match status" value="1"/>
</dbReference>
<name>A0A366EY77_9HYPH</name>
<organism evidence="3 4">
    <name type="scientific">Roseiarcus fermentans</name>
    <dbReference type="NCBI Taxonomy" id="1473586"/>
    <lineage>
        <taxon>Bacteria</taxon>
        <taxon>Pseudomonadati</taxon>
        <taxon>Pseudomonadota</taxon>
        <taxon>Alphaproteobacteria</taxon>
        <taxon>Hyphomicrobiales</taxon>
        <taxon>Roseiarcaceae</taxon>
        <taxon>Roseiarcus</taxon>
    </lineage>
</organism>
<evidence type="ECO:0000256" key="1">
    <source>
        <dbReference type="SAM" id="MobiDB-lite"/>
    </source>
</evidence>
<evidence type="ECO:0000259" key="2">
    <source>
        <dbReference type="Pfam" id="PF07929"/>
    </source>
</evidence>
<protein>
    <submittedName>
        <fullName evidence="3">PRiA4b ORF-3-like protein</fullName>
    </submittedName>
</protein>
<feature type="domain" description="Plasmid pRiA4b Orf3-like" evidence="2">
    <location>
        <begin position="2"/>
        <end position="47"/>
    </location>
</feature>